<dbReference type="Gene3D" id="2.60.200.20">
    <property type="match status" value="1"/>
</dbReference>
<dbReference type="InterPro" id="IPR008984">
    <property type="entry name" value="SMAD_FHA_dom_sf"/>
</dbReference>
<dbReference type="InterPro" id="IPR000253">
    <property type="entry name" value="FHA_dom"/>
</dbReference>
<dbReference type="SUPFAM" id="SSF49879">
    <property type="entry name" value="SMAD/FHA domain"/>
    <property type="match status" value="1"/>
</dbReference>
<protein>
    <submittedName>
        <fullName evidence="2">PSer/pThr/pTyr-binding forkhead associated (FHA) protein</fullName>
    </submittedName>
</protein>
<comment type="caution">
    <text evidence="2">The sequence shown here is derived from an EMBL/GenBank/DDBJ whole genome shotgun (WGS) entry which is preliminary data.</text>
</comment>
<proteinExistence type="predicted"/>
<dbReference type="EMBL" id="JAFBDQ010000001">
    <property type="protein sequence ID" value="MBM7555514.1"/>
    <property type="molecule type" value="Genomic_DNA"/>
</dbReference>
<organism evidence="2 3">
    <name type="scientific">Halanaerobacter jeridensis</name>
    <dbReference type="NCBI Taxonomy" id="706427"/>
    <lineage>
        <taxon>Bacteria</taxon>
        <taxon>Bacillati</taxon>
        <taxon>Bacillota</taxon>
        <taxon>Clostridia</taxon>
        <taxon>Halanaerobiales</taxon>
        <taxon>Halobacteroidaceae</taxon>
        <taxon>Halanaerobacter</taxon>
    </lineage>
</organism>
<dbReference type="PANTHER" id="PTHR23308">
    <property type="entry name" value="NUCLEAR INHIBITOR OF PROTEIN PHOSPHATASE-1"/>
    <property type="match status" value="1"/>
</dbReference>
<dbReference type="AlphaFoldDB" id="A0A938XRK9"/>
<evidence type="ECO:0000313" key="3">
    <source>
        <dbReference type="Proteomes" id="UP000774000"/>
    </source>
</evidence>
<gene>
    <name evidence="2" type="ORF">JOC47_000338</name>
</gene>
<evidence type="ECO:0000259" key="1">
    <source>
        <dbReference type="PROSITE" id="PS50006"/>
    </source>
</evidence>
<dbReference type="CDD" id="cd00060">
    <property type="entry name" value="FHA"/>
    <property type="match status" value="1"/>
</dbReference>
<evidence type="ECO:0000313" key="2">
    <source>
        <dbReference type="EMBL" id="MBM7555514.1"/>
    </source>
</evidence>
<sequence length="170" mass="19317">MWTVTGEGGIAVLNLARKLKNFIFTDDNVNDENDEFDTQEEIKNDTKIFSDYQSGTANVSENDKTIIREPLRKKEVRLRVLTQNGIEKEIVIDSVETNIGRQKSNEIVLNDKSVSRVHAQLINKKYYYKIRDLSSTNGSYVNGKAIKEQKLVDGDKIKLGKTTLEFSLDG</sequence>
<dbReference type="Pfam" id="PF00498">
    <property type="entry name" value="FHA"/>
    <property type="match status" value="1"/>
</dbReference>
<dbReference type="Proteomes" id="UP000774000">
    <property type="component" value="Unassembled WGS sequence"/>
</dbReference>
<accession>A0A938XRK9</accession>
<dbReference type="PROSITE" id="PS50006">
    <property type="entry name" value="FHA_DOMAIN"/>
    <property type="match status" value="1"/>
</dbReference>
<dbReference type="InterPro" id="IPR050923">
    <property type="entry name" value="Cell_Proc_Reg/RNA_Proc"/>
</dbReference>
<reference evidence="2" key="1">
    <citation type="submission" date="2021-01" db="EMBL/GenBank/DDBJ databases">
        <title>Genomic Encyclopedia of Type Strains, Phase IV (KMG-IV): sequencing the most valuable type-strain genomes for metagenomic binning, comparative biology and taxonomic classification.</title>
        <authorList>
            <person name="Goeker M."/>
        </authorList>
    </citation>
    <scope>NUCLEOTIDE SEQUENCE</scope>
    <source>
        <strain evidence="2">DSM 23230</strain>
    </source>
</reference>
<dbReference type="SMART" id="SM00240">
    <property type="entry name" value="FHA"/>
    <property type="match status" value="1"/>
</dbReference>
<name>A0A938XRK9_9FIRM</name>
<feature type="domain" description="FHA" evidence="1">
    <location>
        <begin position="97"/>
        <end position="146"/>
    </location>
</feature>
<keyword evidence="3" id="KW-1185">Reference proteome</keyword>